<reference evidence="2 3" key="1">
    <citation type="submission" date="2021-11" db="EMBL/GenBank/DDBJ databases">
        <authorList>
            <person name="Liang Q."/>
            <person name="Mou H."/>
            <person name="Liu Z."/>
        </authorList>
    </citation>
    <scope>NUCLEOTIDE SEQUENCE [LARGE SCALE GENOMIC DNA]</scope>
    <source>
        <strain evidence="2 3">CHU3</strain>
    </source>
</reference>
<gene>
    <name evidence="2" type="ORF">LNV07_09605</name>
</gene>
<comment type="caution">
    <text evidence="2">The sequence shown here is derived from an EMBL/GenBank/DDBJ whole genome shotgun (WGS) entry which is preliminary data.</text>
</comment>
<dbReference type="PROSITE" id="PS51352">
    <property type="entry name" value="THIOREDOXIN_2"/>
    <property type="match status" value="1"/>
</dbReference>
<keyword evidence="3" id="KW-1185">Reference proteome</keyword>
<dbReference type="InterPro" id="IPR000866">
    <property type="entry name" value="AhpC/TSA"/>
</dbReference>
<dbReference type="InterPro" id="IPR013766">
    <property type="entry name" value="Thioredoxin_domain"/>
</dbReference>
<evidence type="ECO:0000259" key="1">
    <source>
        <dbReference type="PROSITE" id="PS51352"/>
    </source>
</evidence>
<protein>
    <submittedName>
        <fullName evidence="2">TlpA family protein disulfide reductase</fullName>
    </submittedName>
</protein>
<feature type="domain" description="Thioredoxin" evidence="1">
    <location>
        <begin position="20"/>
        <end position="176"/>
    </location>
</feature>
<sequence>MKPHGLFVLLLTCSAAQGQISPGRPAATATAAAPVGAAVGGLLELRASNMKGERFESRLIKGKVALVFYWSTACAVCRDSLPEMRANLAGWRNKPFVLLTVNMDSSAEDWLRYEALVSQTQPGANSGMMALRQEGSQPMRPKLPLTLVIDGQQRVIARYEGRVAPEAWDAIADLLP</sequence>
<dbReference type="InterPro" id="IPR036249">
    <property type="entry name" value="Thioredoxin-like_sf"/>
</dbReference>
<organism evidence="2 3">
    <name type="scientific">Roseateles oligotrophus</name>
    <dbReference type="NCBI Taxonomy" id="1769250"/>
    <lineage>
        <taxon>Bacteria</taxon>
        <taxon>Pseudomonadati</taxon>
        <taxon>Pseudomonadota</taxon>
        <taxon>Betaproteobacteria</taxon>
        <taxon>Burkholderiales</taxon>
        <taxon>Sphaerotilaceae</taxon>
        <taxon>Roseateles</taxon>
    </lineage>
</organism>
<dbReference type="CDD" id="cd02966">
    <property type="entry name" value="TlpA_like_family"/>
    <property type="match status" value="1"/>
</dbReference>
<dbReference type="Proteomes" id="UP001209701">
    <property type="component" value="Unassembled WGS sequence"/>
</dbReference>
<name>A0ABT2YE97_9BURK</name>
<proteinExistence type="predicted"/>
<dbReference type="RefSeq" id="WP_263570953.1">
    <property type="nucleotide sequence ID" value="NZ_JAJIRN010000004.1"/>
</dbReference>
<dbReference type="Pfam" id="PF00578">
    <property type="entry name" value="AhpC-TSA"/>
    <property type="match status" value="1"/>
</dbReference>
<evidence type="ECO:0000313" key="2">
    <source>
        <dbReference type="EMBL" id="MCV2368349.1"/>
    </source>
</evidence>
<dbReference type="SUPFAM" id="SSF52833">
    <property type="entry name" value="Thioredoxin-like"/>
    <property type="match status" value="1"/>
</dbReference>
<dbReference type="Gene3D" id="3.40.30.10">
    <property type="entry name" value="Glutaredoxin"/>
    <property type="match status" value="1"/>
</dbReference>
<accession>A0ABT2YE97</accession>
<evidence type="ECO:0000313" key="3">
    <source>
        <dbReference type="Proteomes" id="UP001209701"/>
    </source>
</evidence>
<dbReference type="EMBL" id="JAJIRN010000004">
    <property type="protein sequence ID" value="MCV2368349.1"/>
    <property type="molecule type" value="Genomic_DNA"/>
</dbReference>